<name>A0A9X4RUW4_9FLAO</name>
<feature type="transmembrane region" description="Helical" evidence="1">
    <location>
        <begin position="32"/>
        <end position="53"/>
    </location>
</feature>
<reference evidence="2" key="1">
    <citation type="submission" date="2022-07" db="EMBL/GenBank/DDBJ databases">
        <title>Description and genome-wide analysis of Profundicola chukchiensis gen. nov., sp. nov., marine bacteria isolated from bottom sediments of the Chukchi Sea.</title>
        <authorList>
            <person name="Romanenko L."/>
            <person name="Otstavnykh N."/>
            <person name="Kurilenko V."/>
            <person name="Eremeev V."/>
            <person name="Velansky P."/>
            <person name="Mikhailov V."/>
            <person name="Isaeva M."/>
        </authorList>
    </citation>
    <scope>NUCLEOTIDE SEQUENCE</scope>
    <source>
        <strain evidence="2">KMM 9713</strain>
    </source>
</reference>
<feature type="transmembrane region" description="Helical" evidence="1">
    <location>
        <begin position="214"/>
        <end position="232"/>
    </location>
</feature>
<feature type="transmembrane region" description="Helical" evidence="1">
    <location>
        <begin position="187"/>
        <end position="208"/>
    </location>
</feature>
<feature type="transmembrane region" description="Helical" evidence="1">
    <location>
        <begin position="89"/>
        <end position="106"/>
    </location>
</feature>
<keyword evidence="1" id="KW-0472">Membrane</keyword>
<sequence>MRKLLPNIYHAIISSQAWVAFCFALLCKYIQLINAWDCDVLIFLAFFATLFAYNLSHWVTDKENWRMLIMVFSGLISFVLGLIYLKIQLVLILSVLAFISIYYSYAFNKKRLRNLPNIKMISIALVWSITAVLPAFNDLGNLGFNLVNLVLSLFLFVVAITIPFDIRDLEEDDESIKTLPQQFGVNGSIKIGVMCIGLSFILFLNYFSFKINQLHLPFLITLFIALIFLLNSSKTKNKWFTTFWIEGLSALSFILFWIFN</sequence>
<evidence type="ECO:0008006" key="4">
    <source>
        <dbReference type="Google" id="ProtNLM"/>
    </source>
</evidence>
<dbReference type="AlphaFoldDB" id="A0A9X4RUW4"/>
<keyword evidence="1" id="KW-0812">Transmembrane</keyword>
<feature type="transmembrane region" description="Helical" evidence="1">
    <location>
        <begin position="142"/>
        <end position="166"/>
    </location>
</feature>
<protein>
    <recommendedName>
        <fullName evidence="4">UbiA prenyltransferase family protein</fullName>
    </recommendedName>
</protein>
<evidence type="ECO:0000313" key="3">
    <source>
        <dbReference type="Proteomes" id="UP001152599"/>
    </source>
</evidence>
<keyword evidence="1" id="KW-1133">Transmembrane helix</keyword>
<feature type="transmembrane region" description="Helical" evidence="1">
    <location>
        <begin position="65"/>
        <end position="83"/>
    </location>
</feature>
<dbReference type="Proteomes" id="UP001152599">
    <property type="component" value="Unassembled WGS sequence"/>
</dbReference>
<evidence type="ECO:0000313" key="2">
    <source>
        <dbReference type="EMBL" id="MDG4946558.1"/>
    </source>
</evidence>
<feature type="transmembrane region" description="Helical" evidence="1">
    <location>
        <begin position="7"/>
        <end position="26"/>
    </location>
</feature>
<dbReference type="RefSeq" id="WP_304420936.1">
    <property type="nucleotide sequence ID" value="NZ_JANCMU010000005.1"/>
</dbReference>
<feature type="transmembrane region" description="Helical" evidence="1">
    <location>
        <begin position="239"/>
        <end position="259"/>
    </location>
</feature>
<evidence type="ECO:0000256" key="1">
    <source>
        <dbReference type="SAM" id="Phobius"/>
    </source>
</evidence>
<accession>A0A9X4RUW4</accession>
<keyword evidence="3" id="KW-1185">Reference proteome</keyword>
<organism evidence="2 3">
    <name type="scientific">Profundicola chukchiensis</name>
    <dbReference type="NCBI Taxonomy" id="2961959"/>
    <lineage>
        <taxon>Bacteria</taxon>
        <taxon>Pseudomonadati</taxon>
        <taxon>Bacteroidota</taxon>
        <taxon>Flavobacteriia</taxon>
        <taxon>Flavobacteriales</taxon>
        <taxon>Weeksellaceae</taxon>
        <taxon>Profundicola</taxon>
    </lineage>
</organism>
<dbReference type="Gene3D" id="1.20.120.1780">
    <property type="entry name" value="UbiA prenyltransferase"/>
    <property type="match status" value="1"/>
</dbReference>
<proteinExistence type="predicted"/>
<gene>
    <name evidence="2" type="ORF">NMK71_09040</name>
</gene>
<comment type="caution">
    <text evidence="2">The sequence shown here is derived from an EMBL/GenBank/DDBJ whole genome shotgun (WGS) entry which is preliminary data.</text>
</comment>
<feature type="transmembrane region" description="Helical" evidence="1">
    <location>
        <begin position="118"/>
        <end position="136"/>
    </location>
</feature>
<dbReference type="EMBL" id="JANCMU010000005">
    <property type="protein sequence ID" value="MDG4946558.1"/>
    <property type="molecule type" value="Genomic_DNA"/>
</dbReference>